<dbReference type="HOGENOM" id="CLU_005682_1_0_0"/>
<reference evidence="7 8" key="1">
    <citation type="journal article" date="2008" name="Biol. Direct">
        <title>Complete genome sequence of the extremely acidophilic methanotroph isolate V4, Methylacidiphilum infernorum, a representative of the bacterial phylum Verrucomicrobia.</title>
        <authorList>
            <person name="Hou S."/>
            <person name="Makarova K.S."/>
            <person name="Saw J.H."/>
            <person name="Senin P."/>
            <person name="Ly B.V."/>
            <person name="Zhou Z."/>
            <person name="Ren Y."/>
            <person name="Wang J."/>
            <person name="Galperin M.Y."/>
            <person name="Omelchenko M.V."/>
            <person name="Wolf Y.I."/>
            <person name="Yutin N."/>
            <person name="Koonin E.V."/>
            <person name="Stott M.B."/>
            <person name="Mountain B.W."/>
            <person name="Crowe M.A."/>
            <person name="Smirnova A.V."/>
            <person name="Dunfield P.F."/>
            <person name="Feng L."/>
            <person name="Wang L."/>
            <person name="Alam M."/>
        </authorList>
    </citation>
    <scope>NUCLEOTIDE SEQUENCE [LARGE SCALE GENOMIC DNA]</scope>
    <source>
        <strain evidence="8">Isolate V4</strain>
    </source>
</reference>
<protein>
    <submittedName>
        <fullName evidence="7">Proline dehydrogenase and delta 1-pyrroline-5-carboxylate dehydrogenase</fullName>
    </submittedName>
</protein>
<dbReference type="PIRSF" id="PIRSF000197">
    <property type="entry name" value="Bifunct_PutA"/>
    <property type="match status" value="1"/>
</dbReference>
<dbReference type="eggNOG" id="COG0506">
    <property type="taxonomic scope" value="Bacteria"/>
</dbReference>
<evidence type="ECO:0000259" key="6">
    <source>
        <dbReference type="Pfam" id="PF14850"/>
    </source>
</evidence>
<dbReference type="SUPFAM" id="SSF53720">
    <property type="entry name" value="ALDH-like"/>
    <property type="match status" value="1"/>
</dbReference>
<keyword evidence="2" id="KW-0520">NAD</keyword>
<dbReference type="PANTHER" id="PTHR42862:SF1">
    <property type="entry name" value="DELTA-1-PYRROLINE-5-CARBOXYLATE DEHYDROGENASE 2, ISOFORM A-RELATED"/>
    <property type="match status" value="1"/>
</dbReference>
<organism evidence="7 8">
    <name type="scientific">Methylacidiphilum infernorum (isolate V4)</name>
    <name type="common">Methylokorus infernorum (strain V4)</name>
    <dbReference type="NCBI Taxonomy" id="481448"/>
    <lineage>
        <taxon>Bacteria</taxon>
        <taxon>Pseudomonadati</taxon>
        <taxon>Verrucomicrobiota</taxon>
        <taxon>Methylacidiphilae</taxon>
        <taxon>Methylacidiphilales</taxon>
        <taxon>Methylacidiphilaceae</taxon>
        <taxon>Methylacidiphilum (ex Ratnadevi et al. 2023)</taxon>
    </lineage>
</organism>
<gene>
    <name evidence="7" type="ordered locus">Minf_0717</name>
</gene>
<dbReference type="GO" id="GO:0009898">
    <property type="term" value="C:cytoplasmic side of plasma membrane"/>
    <property type="evidence" value="ECO:0007669"/>
    <property type="project" value="TreeGrafter"/>
</dbReference>
<dbReference type="Pfam" id="PF01619">
    <property type="entry name" value="Pro_dh"/>
    <property type="match status" value="1"/>
</dbReference>
<dbReference type="GO" id="GO:0003700">
    <property type="term" value="F:DNA-binding transcription factor activity"/>
    <property type="evidence" value="ECO:0007669"/>
    <property type="project" value="InterPro"/>
</dbReference>
<dbReference type="InterPro" id="IPR016161">
    <property type="entry name" value="Ald_DH/histidinol_DH"/>
</dbReference>
<dbReference type="RefSeq" id="WP_012463054.1">
    <property type="nucleotide sequence ID" value="NC_010794.1"/>
</dbReference>
<dbReference type="OrthoDB" id="9762913at2"/>
<dbReference type="eggNOG" id="COG4230">
    <property type="taxonomic scope" value="Bacteria"/>
</dbReference>
<dbReference type="InterPro" id="IPR029041">
    <property type="entry name" value="FAD-linked_oxidoreductase-like"/>
</dbReference>
<dbReference type="GO" id="GO:0004657">
    <property type="term" value="F:proline dehydrogenase activity"/>
    <property type="evidence" value="ECO:0007669"/>
    <property type="project" value="InterPro"/>
</dbReference>
<feature type="domain" description="Aldehyde dehydrogenase" evidence="4">
    <location>
        <begin position="545"/>
        <end position="1002"/>
    </location>
</feature>
<dbReference type="CDD" id="cd07125">
    <property type="entry name" value="ALDH_PutA-P5CDH"/>
    <property type="match status" value="1"/>
</dbReference>
<dbReference type="Gene3D" id="1.10.2060.10">
    <property type="entry name" value="PutA proline dehydrogenase (PRODH), domain 2"/>
    <property type="match status" value="1"/>
</dbReference>
<dbReference type="NCBIfam" id="TIGR01238">
    <property type="entry name" value="D1pyr5carbox3"/>
    <property type="match status" value="1"/>
</dbReference>
<dbReference type="InterPro" id="IPR024089">
    <property type="entry name" value="PRODH_PutA_dom_I/II"/>
</dbReference>
<dbReference type="InterPro" id="IPR024082">
    <property type="entry name" value="PRODH_PutA_dom_II"/>
</dbReference>
<dbReference type="InterPro" id="IPR002872">
    <property type="entry name" value="Proline_DH_dom"/>
</dbReference>
<dbReference type="Gene3D" id="3.40.605.10">
    <property type="entry name" value="Aldehyde Dehydrogenase, Chain A, domain 1"/>
    <property type="match status" value="1"/>
</dbReference>
<dbReference type="InterPro" id="IPR005933">
    <property type="entry name" value="PutA_C"/>
</dbReference>
<dbReference type="Pfam" id="PF14850">
    <property type="entry name" value="Pro_dh-DNA_bdg"/>
    <property type="match status" value="1"/>
</dbReference>
<dbReference type="PANTHER" id="PTHR42862">
    <property type="entry name" value="DELTA-1-PYRROLINE-5-CARBOXYLATE DEHYDROGENASE 1, ISOFORM A-RELATED"/>
    <property type="match status" value="1"/>
</dbReference>
<evidence type="ECO:0000256" key="1">
    <source>
        <dbReference type="ARBA" id="ARBA00023002"/>
    </source>
</evidence>
<feature type="domain" description="Proline dehydrogenase PutA" evidence="6">
    <location>
        <begin position="71"/>
        <end position="122"/>
    </location>
</feature>
<dbReference type="Pfam" id="PF00171">
    <property type="entry name" value="Aldedh"/>
    <property type="match status" value="1"/>
</dbReference>
<evidence type="ECO:0000256" key="2">
    <source>
        <dbReference type="ARBA" id="ARBA00023027"/>
    </source>
</evidence>
<dbReference type="KEGG" id="min:Minf_0717"/>
<dbReference type="InterPro" id="IPR016163">
    <property type="entry name" value="Ald_DH_C"/>
</dbReference>
<dbReference type="Proteomes" id="UP000009149">
    <property type="component" value="Chromosome"/>
</dbReference>
<feature type="active site" evidence="3">
    <location>
        <position position="813"/>
    </location>
</feature>
<dbReference type="SUPFAM" id="SSF51730">
    <property type="entry name" value="FAD-linked oxidoreductase"/>
    <property type="match status" value="1"/>
</dbReference>
<dbReference type="Gene3D" id="3.40.309.10">
    <property type="entry name" value="Aldehyde Dehydrogenase, Chain A, domain 2"/>
    <property type="match status" value="1"/>
</dbReference>
<dbReference type="GO" id="GO:0010133">
    <property type="term" value="P:L-proline catabolic process to L-glutamate"/>
    <property type="evidence" value="ECO:0007669"/>
    <property type="project" value="InterPro"/>
</dbReference>
<dbReference type="AlphaFoldDB" id="B3E0L8"/>
<dbReference type="InterPro" id="IPR050485">
    <property type="entry name" value="Proline_metab_enzyme"/>
</dbReference>
<dbReference type="GO" id="GO:0003842">
    <property type="term" value="F:L-glutamate gamma-semialdehyde dehydrogenase activity"/>
    <property type="evidence" value="ECO:0007669"/>
    <property type="project" value="InterPro"/>
</dbReference>
<keyword evidence="1" id="KW-0560">Oxidoreductase</keyword>
<dbReference type="InterPro" id="IPR025703">
    <property type="entry name" value="Bifunct_PutA"/>
</dbReference>
<name>B3E0L8_METI4</name>
<dbReference type="Gene3D" id="3.20.20.220">
    <property type="match status" value="1"/>
</dbReference>
<proteinExistence type="predicted"/>
<dbReference type="STRING" id="481448.Minf_0717"/>
<feature type="active site" evidence="3">
    <location>
        <position position="779"/>
    </location>
</feature>
<evidence type="ECO:0000259" key="5">
    <source>
        <dbReference type="Pfam" id="PF01619"/>
    </source>
</evidence>
<dbReference type="SUPFAM" id="SSF81935">
    <property type="entry name" value="N-terminal domain of bifunctional PutA protein"/>
    <property type="match status" value="1"/>
</dbReference>
<feature type="domain" description="Proline dehydrogenase" evidence="5">
    <location>
        <begin position="187"/>
        <end position="464"/>
    </location>
</feature>
<dbReference type="EMBL" id="CP000975">
    <property type="protein sequence ID" value="ACD82772.1"/>
    <property type="molecule type" value="Genomic_DNA"/>
</dbReference>
<dbReference type="InterPro" id="IPR015590">
    <property type="entry name" value="Aldehyde_DH_dom"/>
</dbReference>
<sequence length="1025" mass="115379">MSSYFQFFCPSSSMNRGRKELREKSLQPEENRAEELIRSFEVLQLSPEKVNQRLKLLLNTLGKEAKGSVTEQLTKVYPLNTPEGLLLLRLAEALPRITDDQTALIFFKEEIRKGNWHNTTRKYWLSFLISKLKLLVETFDLLPLLSVLSDKALILFIQVATRLLVDVFVLAPDVERARRRLFDLLVKGEEVSLDLLGEDAQGSKDGLSHWENCQKVIEMLGDLKTTFPRSDPEMSVKISALDSKYELHYGRISFDRIYSKVKSLCLTAQKKAVGLCIDAEQYWRFEFALDLLEALLSDPDLKDWNKMGFVVQSYLKNSEQLVDYLAELCKEKKKKLSIRLVKGAYWDHEIIHAQQVGLEQYPVYTLKELTELSYMLCLKKLFQHKEVLAPRLATHNPSTIAAILEFHSSLKENPIEFQRLYGLGQSLGKWLKTTGYPTRVYIPIGKGKELFGYLARRLIENGTALENFLYPFDFEKLRWDPLSKLQQRGKRHNPRIPLPPHLYKDRENAPGLDLANPETWENLVQKTTGPHSQPQLFFLYPQANGTRQKIFSPANSKECIGEVLLSSEDYIQKSLSEAASHAEEWDRVPVEKRAEKISKLAREIWAHKEELLYLLCAEAGKTVSNALSEIREAIDFCNYYAKEAVKLFSHPLLLPGPHGEENKLHYHGCGLWVCISPWNFPLSIFIGQIVAALLAGNTVAAKPAEETPLVAAAVVQLAYKAGIPKEVLRLILGNGQSGQQMVKHPSVRGIAFTGSTATAKRIAQCLSQKEGPIVPLIAETGGINCMVVEATAAIERTVKDILISAFNHGGQRCSSLRLLLVQKEISHQLLDLLSDATEQLIVGDPRFSETDVGPIIRKSLVEELQNFSQFFQTHGRLLAKAPIGETASSDGYFFAPHLFEISSTGLLNQEIFGPILPVLRFSREELPRILEEIYQKGYGLTMGLQTRRENLTREIALSAPVGNFYVNRPIIGAVVESQPFGGEGLSGTGPKAGGPNYLLRFARERVCSINTAALGDPSLYFLDQS</sequence>
<evidence type="ECO:0000313" key="7">
    <source>
        <dbReference type="EMBL" id="ACD82772.1"/>
    </source>
</evidence>
<evidence type="ECO:0000259" key="4">
    <source>
        <dbReference type="Pfam" id="PF00171"/>
    </source>
</evidence>
<evidence type="ECO:0000313" key="8">
    <source>
        <dbReference type="Proteomes" id="UP000009149"/>
    </source>
</evidence>
<dbReference type="NCBIfam" id="NF008869">
    <property type="entry name" value="PRK11904.1"/>
    <property type="match status" value="1"/>
</dbReference>
<accession>B3E0L8</accession>
<dbReference type="InterPro" id="IPR016162">
    <property type="entry name" value="Ald_DH_N"/>
</dbReference>
<evidence type="ECO:0000256" key="3">
    <source>
        <dbReference type="PIRSR" id="PIRSR000197-1"/>
    </source>
</evidence>